<accession>A0A9D4PIX5</accession>
<gene>
    <name evidence="1" type="ORF">HPB52_009204</name>
</gene>
<proteinExistence type="predicted"/>
<name>A0A9D4PIX5_RHISA</name>
<reference evidence="1" key="2">
    <citation type="submission" date="2021-09" db="EMBL/GenBank/DDBJ databases">
        <authorList>
            <person name="Jia N."/>
            <person name="Wang J."/>
            <person name="Shi W."/>
            <person name="Du L."/>
            <person name="Sun Y."/>
            <person name="Zhan W."/>
            <person name="Jiang J."/>
            <person name="Wang Q."/>
            <person name="Zhang B."/>
            <person name="Ji P."/>
            <person name="Sakyi L.B."/>
            <person name="Cui X."/>
            <person name="Yuan T."/>
            <person name="Jiang B."/>
            <person name="Yang W."/>
            <person name="Lam T.T.-Y."/>
            <person name="Chang Q."/>
            <person name="Ding S."/>
            <person name="Wang X."/>
            <person name="Zhu J."/>
            <person name="Ruan X."/>
            <person name="Zhao L."/>
            <person name="Wei J."/>
            <person name="Que T."/>
            <person name="Du C."/>
            <person name="Cheng J."/>
            <person name="Dai P."/>
            <person name="Han X."/>
            <person name="Huang E."/>
            <person name="Gao Y."/>
            <person name="Liu J."/>
            <person name="Shao H."/>
            <person name="Ye R."/>
            <person name="Li L."/>
            <person name="Wei W."/>
            <person name="Wang X."/>
            <person name="Wang C."/>
            <person name="Huo Q."/>
            <person name="Li W."/>
            <person name="Guo W."/>
            <person name="Chen H."/>
            <person name="Chen S."/>
            <person name="Zhou L."/>
            <person name="Zhou L."/>
            <person name="Ni X."/>
            <person name="Tian J."/>
            <person name="Zhou Y."/>
            <person name="Sheng Y."/>
            <person name="Liu T."/>
            <person name="Pan Y."/>
            <person name="Xia L."/>
            <person name="Li J."/>
            <person name="Zhao F."/>
            <person name="Cao W."/>
        </authorList>
    </citation>
    <scope>NUCLEOTIDE SEQUENCE</scope>
    <source>
        <strain evidence="1">Rsan-2018</strain>
        <tissue evidence="1">Larvae</tissue>
    </source>
</reference>
<sequence>MTLRELDFDLNISFPYQPSPVKAGTAASASRNKSIHWLGSCTHDCLTEASLMRMLVPKVSSNYTLLSLSTYHIDLFSISYYVVHEVLQRNNALVTRAAHFVIGTRHKHCAAAAELVHFSPGLVTKVQELAGVGEDEAVSRIKSSVKSLSELDDFMCLAGVVKYGVSCHRSEDGDKQLVDLNHDCWLHVRQYLKVDDILDSKEACKFVPRRRQ</sequence>
<evidence type="ECO:0000313" key="2">
    <source>
        <dbReference type="Proteomes" id="UP000821837"/>
    </source>
</evidence>
<comment type="caution">
    <text evidence="1">The sequence shown here is derived from an EMBL/GenBank/DDBJ whole genome shotgun (WGS) entry which is preliminary data.</text>
</comment>
<reference evidence="1" key="1">
    <citation type="journal article" date="2020" name="Cell">
        <title>Large-Scale Comparative Analyses of Tick Genomes Elucidate Their Genetic Diversity and Vector Capacities.</title>
        <authorList>
            <consortium name="Tick Genome and Microbiome Consortium (TIGMIC)"/>
            <person name="Jia N."/>
            <person name="Wang J."/>
            <person name="Shi W."/>
            <person name="Du L."/>
            <person name="Sun Y."/>
            <person name="Zhan W."/>
            <person name="Jiang J.F."/>
            <person name="Wang Q."/>
            <person name="Zhang B."/>
            <person name="Ji P."/>
            <person name="Bell-Sakyi L."/>
            <person name="Cui X.M."/>
            <person name="Yuan T.T."/>
            <person name="Jiang B.G."/>
            <person name="Yang W.F."/>
            <person name="Lam T.T."/>
            <person name="Chang Q.C."/>
            <person name="Ding S.J."/>
            <person name="Wang X.J."/>
            <person name="Zhu J.G."/>
            <person name="Ruan X.D."/>
            <person name="Zhao L."/>
            <person name="Wei J.T."/>
            <person name="Ye R.Z."/>
            <person name="Que T.C."/>
            <person name="Du C.H."/>
            <person name="Zhou Y.H."/>
            <person name="Cheng J.X."/>
            <person name="Dai P.F."/>
            <person name="Guo W.B."/>
            <person name="Han X.H."/>
            <person name="Huang E.J."/>
            <person name="Li L.F."/>
            <person name="Wei W."/>
            <person name="Gao Y.C."/>
            <person name="Liu J.Z."/>
            <person name="Shao H.Z."/>
            <person name="Wang X."/>
            <person name="Wang C.C."/>
            <person name="Yang T.C."/>
            <person name="Huo Q.B."/>
            <person name="Li W."/>
            <person name="Chen H.Y."/>
            <person name="Chen S.E."/>
            <person name="Zhou L.G."/>
            <person name="Ni X.B."/>
            <person name="Tian J.H."/>
            <person name="Sheng Y."/>
            <person name="Liu T."/>
            <person name="Pan Y.S."/>
            <person name="Xia L.Y."/>
            <person name="Li J."/>
            <person name="Zhao F."/>
            <person name="Cao W.C."/>
        </authorList>
    </citation>
    <scope>NUCLEOTIDE SEQUENCE</scope>
    <source>
        <strain evidence="1">Rsan-2018</strain>
    </source>
</reference>
<evidence type="ECO:0000313" key="1">
    <source>
        <dbReference type="EMBL" id="KAH7943548.1"/>
    </source>
</evidence>
<protein>
    <submittedName>
        <fullName evidence="1">Uncharacterized protein</fullName>
    </submittedName>
</protein>
<keyword evidence="2" id="KW-1185">Reference proteome</keyword>
<dbReference type="EMBL" id="JABSTV010001253">
    <property type="protein sequence ID" value="KAH7943548.1"/>
    <property type="molecule type" value="Genomic_DNA"/>
</dbReference>
<dbReference type="VEuPathDB" id="VectorBase:RSAN_031792"/>
<dbReference type="AlphaFoldDB" id="A0A9D4PIX5"/>
<dbReference type="Proteomes" id="UP000821837">
    <property type="component" value="Unassembled WGS sequence"/>
</dbReference>
<organism evidence="1 2">
    <name type="scientific">Rhipicephalus sanguineus</name>
    <name type="common">Brown dog tick</name>
    <name type="synonym">Ixodes sanguineus</name>
    <dbReference type="NCBI Taxonomy" id="34632"/>
    <lineage>
        <taxon>Eukaryota</taxon>
        <taxon>Metazoa</taxon>
        <taxon>Ecdysozoa</taxon>
        <taxon>Arthropoda</taxon>
        <taxon>Chelicerata</taxon>
        <taxon>Arachnida</taxon>
        <taxon>Acari</taxon>
        <taxon>Parasitiformes</taxon>
        <taxon>Ixodida</taxon>
        <taxon>Ixodoidea</taxon>
        <taxon>Ixodidae</taxon>
        <taxon>Rhipicephalinae</taxon>
        <taxon>Rhipicephalus</taxon>
        <taxon>Rhipicephalus</taxon>
    </lineage>
</organism>